<comment type="similarity">
    <text evidence="2">Belongs to the OmpP1/FadL family.</text>
</comment>
<keyword evidence="10" id="KW-1185">Reference proteome</keyword>
<evidence type="ECO:0000256" key="8">
    <source>
        <dbReference type="SAM" id="SignalP"/>
    </source>
</evidence>
<dbReference type="RefSeq" id="WP_108632322.1">
    <property type="nucleotide sequence ID" value="NZ_QCXX01000001.1"/>
</dbReference>
<feature type="chain" id="PRO_5016974780" description="Hemin receptor" evidence="8">
    <location>
        <begin position="23"/>
        <end position="533"/>
    </location>
</feature>
<evidence type="ECO:0000256" key="7">
    <source>
        <dbReference type="ARBA" id="ARBA00023237"/>
    </source>
</evidence>
<keyword evidence="5 8" id="KW-0732">Signal</keyword>
<evidence type="ECO:0000256" key="3">
    <source>
        <dbReference type="ARBA" id="ARBA00022452"/>
    </source>
</evidence>
<dbReference type="InterPro" id="IPR005017">
    <property type="entry name" value="OMPP1/FadL/TodX"/>
</dbReference>
<evidence type="ECO:0008006" key="11">
    <source>
        <dbReference type="Google" id="ProtNLM"/>
    </source>
</evidence>
<name>A0A363NZ58_9SPHI</name>
<keyword evidence="6" id="KW-0472">Membrane</keyword>
<protein>
    <recommendedName>
        <fullName evidence="11">Hemin receptor</fullName>
    </recommendedName>
</protein>
<gene>
    <name evidence="9" type="ORF">DCO56_03400</name>
</gene>
<comment type="subcellular location">
    <subcellularLocation>
        <location evidence="1">Cell outer membrane</location>
        <topology evidence="1">Multi-pass membrane protein</topology>
    </subcellularLocation>
</comment>
<reference evidence="9 10" key="1">
    <citation type="submission" date="2018-04" db="EMBL/GenBank/DDBJ databases">
        <title>Sphingobacterium sp. M46 Genome.</title>
        <authorList>
            <person name="Cheng J."/>
            <person name="Li Y."/>
        </authorList>
    </citation>
    <scope>NUCLEOTIDE SEQUENCE [LARGE SCALE GENOMIC DNA]</scope>
    <source>
        <strain evidence="9 10">M46</strain>
    </source>
</reference>
<dbReference type="GO" id="GO:0009279">
    <property type="term" value="C:cell outer membrane"/>
    <property type="evidence" value="ECO:0007669"/>
    <property type="project" value="UniProtKB-SubCell"/>
</dbReference>
<evidence type="ECO:0000313" key="10">
    <source>
        <dbReference type="Proteomes" id="UP000250831"/>
    </source>
</evidence>
<dbReference type="EMBL" id="QCXX01000001">
    <property type="protein sequence ID" value="PUV26027.1"/>
    <property type="molecule type" value="Genomic_DNA"/>
</dbReference>
<dbReference type="SUPFAM" id="SSF56935">
    <property type="entry name" value="Porins"/>
    <property type="match status" value="1"/>
</dbReference>
<comment type="caution">
    <text evidence="9">The sequence shown here is derived from an EMBL/GenBank/DDBJ whole genome shotgun (WGS) entry which is preliminary data.</text>
</comment>
<sequence>MTIKKLLFGTAFLLGAAGTAQAQYTKDVLLFSQGDNGGTARFKAMGNASTALGGDISSITGNPAGLGYFNQSDVSVTGRYLNNKNKTDYFGQNSNSSKNNFNLDNAGIVFHLPTYRNGGNLERGWLNFNVGIAYNRNYVYNNLLEYRGVNNTSSITDAYSDRLSSPGGMKGWGQEVYNNSLLFDDLDPDNKGNYFPITSFGNYDGKDGFNQVNSILEKGSKSESVLSFGANYSNKLYLGAALGFTAFSYDNSSWFTEYGQTMTADQLTKINKDSEYLKPEAAYAKKREMLDKDYELYDDYAQVTDGTGVDFKLGVIYKFTPTFSMGFTAKSPTFMSIRDESYSNSEFRYFKPNEDKSFKEYRTSDDAGHSYLEYNMNTPYKLSLGASQVFSRGLITADVEWVDYAAMRFKDPGAYNKALEQEMNQKIKDSYQGAFNARIGGEVLFDNVFSGRAGFNYSGNPYKNADYTNYTASLGIGAKLGRGMYIDLTGAYNAINYKESPYVIDENYWNAASPVADIKNQRTNVVLTIGSKF</sequence>
<dbReference type="Gene3D" id="2.40.160.60">
    <property type="entry name" value="Outer membrane protein transport protein (OMPP1/FadL/TodX)"/>
    <property type="match status" value="1"/>
</dbReference>
<dbReference type="AlphaFoldDB" id="A0A363NZ58"/>
<dbReference type="GO" id="GO:0015483">
    <property type="term" value="F:long-chain fatty acid transporting porin activity"/>
    <property type="evidence" value="ECO:0007669"/>
    <property type="project" value="TreeGrafter"/>
</dbReference>
<keyword evidence="3" id="KW-1134">Transmembrane beta strand</keyword>
<evidence type="ECO:0000256" key="4">
    <source>
        <dbReference type="ARBA" id="ARBA00022692"/>
    </source>
</evidence>
<evidence type="ECO:0000256" key="1">
    <source>
        <dbReference type="ARBA" id="ARBA00004571"/>
    </source>
</evidence>
<dbReference type="PANTHER" id="PTHR35093">
    <property type="entry name" value="OUTER MEMBRANE PROTEIN NMB0088-RELATED"/>
    <property type="match status" value="1"/>
</dbReference>
<evidence type="ECO:0000256" key="2">
    <source>
        <dbReference type="ARBA" id="ARBA00008163"/>
    </source>
</evidence>
<feature type="signal peptide" evidence="8">
    <location>
        <begin position="1"/>
        <end position="22"/>
    </location>
</feature>
<keyword evidence="4" id="KW-0812">Transmembrane</keyword>
<evidence type="ECO:0000313" key="9">
    <source>
        <dbReference type="EMBL" id="PUV26027.1"/>
    </source>
</evidence>
<evidence type="ECO:0000256" key="6">
    <source>
        <dbReference type="ARBA" id="ARBA00023136"/>
    </source>
</evidence>
<dbReference type="Proteomes" id="UP000250831">
    <property type="component" value="Unassembled WGS sequence"/>
</dbReference>
<dbReference type="PANTHER" id="PTHR35093:SF8">
    <property type="entry name" value="OUTER MEMBRANE PROTEIN NMB0088-RELATED"/>
    <property type="match status" value="1"/>
</dbReference>
<accession>A0A363NZ58</accession>
<evidence type="ECO:0000256" key="5">
    <source>
        <dbReference type="ARBA" id="ARBA00022729"/>
    </source>
</evidence>
<keyword evidence="7" id="KW-0998">Cell outer membrane</keyword>
<proteinExistence type="inferred from homology"/>
<organism evidence="9 10">
    <name type="scientific">Sphingobacterium athyrii</name>
    <dbReference type="NCBI Taxonomy" id="2152717"/>
    <lineage>
        <taxon>Bacteria</taxon>
        <taxon>Pseudomonadati</taxon>
        <taxon>Bacteroidota</taxon>
        <taxon>Sphingobacteriia</taxon>
        <taxon>Sphingobacteriales</taxon>
        <taxon>Sphingobacteriaceae</taxon>
        <taxon>Sphingobacterium</taxon>
    </lineage>
</organism>
<dbReference type="OrthoDB" id="9765571at2"/>